<proteinExistence type="predicted"/>
<reference evidence="2" key="1">
    <citation type="journal article" date="2019" name="Int. J. Syst. Evol. Microbiol.">
        <title>The Global Catalogue of Microorganisms (GCM) 10K type strain sequencing project: providing services to taxonomists for standard genome sequencing and annotation.</title>
        <authorList>
            <consortium name="The Broad Institute Genomics Platform"/>
            <consortium name="The Broad Institute Genome Sequencing Center for Infectious Disease"/>
            <person name="Wu L."/>
            <person name="Ma J."/>
        </authorList>
    </citation>
    <scope>NUCLEOTIDE SEQUENCE [LARGE SCALE GENOMIC DNA]</scope>
    <source>
        <strain evidence="2">CGMCC 4.7035</strain>
    </source>
</reference>
<accession>A0ABV7SBK1</accession>
<evidence type="ECO:0000313" key="1">
    <source>
        <dbReference type="EMBL" id="MFC3574198.1"/>
    </source>
</evidence>
<evidence type="ECO:0000313" key="2">
    <source>
        <dbReference type="Proteomes" id="UP001595701"/>
    </source>
</evidence>
<sequence>MDDLLAADFDPAELYEPRLPVLTLSEAHDLLELLEHFSAFDNSWGDRARRFAAELVVRVPSRDE</sequence>
<keyword evidence="2" id="KW-1185">Reference proteome</keyword>
<comment type="caution">
    <text evidence="1">The sequence shown here is derived from an EMBL/GenBank/DDBJ whole genome shotgun (WGS) entry which is preliminary data.</text>
</comment>
<gene>
    <name evidence="1" type="ORF">ACFOZ0_13120</name>
</gene>
<dbReference type="RefSeq" id="WP_310770219.1">
    <property type="nucleotide sequence ID" value="NZ_JBHRWR010000009.1"/>
</dbReference>
<dbReference type="EMBL" id="JBHRWR010000009">
    <property type="protein sequence ID" value="MFC3574198.1"/>
    <property type="molecule type" value="Genomic_DNA"/>
</dbReference>
<dbReference type="Proteomes" id="UP001595701">
    <property type="component" value="Unassembled WGS sequence"/>
</dbReference>
<organism evidence="1 2">
    <name type="scientific">Streptomyces yaanensis</name>
    <dbReference type="NCBI Taxonomy" id="1142239"/>
    <lineage>
        <taxon>Bacteria</taxon>
        <taxon>Bacillati</taxon>
        <taxon>Actinomycetota</taxon>
        <taxon>Actinomycetes</taxon>
        <taxon>Kitasatosporales</taxon>
        <taxon>Streptomycetaceae</taxon>
        <taxon>Streptomyces</taxon>
    </lineage>
</organism>
<protein>
    <submittedName>
        <fullName evidence="1">DUF6417 family protein</fullName>
    </submittedName>
</protein>
<name>A0ABV7SBK1_9ACTN</name>